<evidence type="ECO:0000313" key="7">
    <source>
        <dbReference type="Proteomes" id="UP001169027"/>
    </source>
</evidence>
<dbReference type="SUPFAM" id="SSF49503">
    <property type="entry name" value="Cupredoxins"/>
    <property type="match status" value="1"/>
</dbReference>
<name>A0ABT8S5J1_9BURK</name>
<comment type="subcellular location">
    <subcellularLocation>
        <location evidence="1">Periplasm</location>
    </subcellularLocation>
</comment>
<keyword evidence="2" id="KW-0479">Metal-binding</keyword>
<evidence type="ECO:0000256" key="3">
    <source>
        <dbReference type="ARBA" id="ARBA00023008"/>
    </source>
</evidence>
<dbReference type="Pfam" id="PF00116">
    <property type="entry name" value="COX2"/>
    <property type="match status" value="1"/>
</dbReference>
<sequence length="184" mass="19837">MAEVDLLRGVTDGSERRWARLVAVVVALVVTLMIYSGLHWSAIAPAPVQAIDAATLHLSGEFMEANLGTAIQPDGSAVVRVLAQQYAFVPACIVVPANTPVTFRITSPDVVHGFLIVGTNVNSMVVPGYVAELRTRFDRAGEHVMPCHEYCSVGHEGMWARVKVLERAEFDRLHGSAQRASCAG</sequence>
<feature type="domain" description="Cytochrome oxidase subunit II copper A binding" evidence="5">
    <location>
        <begin position="74"/>
        <end position="176"/>
    </location>
</feature>
<dbReference type="InterPro" id="IPR051403">
    <property type="entry name" value="NosZ/Cyto_c_oxidase_sub2"/>
</dbReference>
<gene>
    <name evidence="6" type="ORF">Q2T77_14755</name>
</gene>
<keyword evidence="3" id="KW-0186">Copper</keyword>
<dbReference type="PANTHER" id="PTHR42838:SF2">
    <property type="entry name" value="NITROUS-OXIDE REDUCTASE"/>
    <property type="match status" value="1"/>
</dbReference>
<protein>
    <submittedName>
        <fullName evidence="6">Cytochrome C oxidase subunit II</fullName>
    </submittedName>
</protein>
<keyword evidence="4" id="KW-1133">Transmembrane helix</keyword>
<comment type="caution">
    <text evidence="6">The sequence shown here is derived from an EMBL/GenBank/DDBJ whole genome shotgun (WGS) entry which is preliminary data.</text>
</comment>
<accession>A0ABT8S5J1</accession>
<reference evidence="6" key="1">
    <citation type="submission" date="2023-06" db="EMBL/GenBank/DDBJ databases">
        <authorList>
            <person name="Jiang Y."/>
            <person name="Liu Q."/>
        </authorList>
    </citation>
    <scope>NUCLEOTIDE SEQUENCE</scope>
    <source>
        <strain evidence="6">CGMCC 1.12090</strain>
    </source>
</reference>
<keyword evidence="7" id="KW-1185">Reference proteome</keyword>
<dbReference type="PROSITE" id="PS50857">
    <property type="entry name" value="COX2_CUA"/>
    <property type="match status" value="1"/>
</dbReference>
<dbReference type="Gene3D" id="2.60.40.420">
    <property type="entry name" value="Cupredoxins - blue copper proteins"/>
    <property type="match status" value="1"/>
</dbReference>
<organism evidence="6 7">
    <name type="scientific">Variovorax ginsengisoli</name>
    <dbReference type="NCBI Taxonomy" id="363844"/>
    <lineage>
        <taxon>Bacteria</taxon>
        <taxon>Pseudomonadati</taxon>
        <taxon>Pseudomonadota</taxon>
        <taxon>Betaproteobacteria</taxon>
        <taxon>Burkholderiales</taxon>
        <taxon>Comamonadaceae</taxon>
        <taxon>Variovorax</taxon>
    </lineage>
</organism>
<dbReference type="PROSITE" id="PS00078">
    <property type="entry name" value="COX2"/>
    <property type="match status" value="1"/>
</dbReference>
<evidence type="ECO:0000256" key="1">
    <source>
        <dbReference type="ARBA" id="ARBA00004418"/>
    </source>
</evidence>
<evidence type="ECO:0000313" key="6">
    <source>
        <dbReference type="EMBL" id="MDO1533554.1"/>
    </source>
</evidence>
<feature type="transmembrane region" description="Helical" evidence="4">
    <location>
        <begin position="21"/>
        <end position="40"/>
    </location>
</feature>
<dbReference type="InterPro" id="IPR008972">
    <property type="entry name" value="Cupredoxin"/>
</dbReference>
<evidence type="ECO:0000259" key="5">
    <source>
        <dbReference type="PROSITE" id="PS50857"/>
    </source>
</evidence>
<dbReference type="EMBL" id="JAUKVY010000009">
    <property type="protein sequence ID" value="MDO1533554.1"/>
    <property type="molecule type" value="Genomic_DNA"/>
</dbReference>
<evidence type="ECO:0000256" key="2">
    <source>
        <dbReference type="ARBA" id="ARBA00022723"/>
    </source>
</evidence>
<dbReference type="PANTHER" id="PTHR42838">
    <property type="entry name" value="CYTOCHROME C OXIDASE SUBUNIT II"/>
    <property type="match status" value="1"/>
</dbReference>
<keyword evidence="4" id="KW-0472">Membrane</keyword>
<dbReference type="InterPro" id="IPR002429">
    <property type="entry name" value="CcO_II-like_C"/>
</dbReference>
<dbReference type="Proteomes" id="UP001169027">
    <property type="component" value="Unassembled WGS sequence"/>
</dbReference>
<proteinExistence type="predicted"/>
<evidence type="ECO:0000256" key="4">
    <source>
        <dbReference type="SAM" id="Phobius"/>
    </source>
</evidence>
<dbReference type="InterPro" id="IPR001505">
    <property type="entry name" value="Copper_CuA"/>
</dbReference>
<keyword evidence="4" id="KW-0812">Transmembrane</keyword>